<protein>
    <submittedName>
        <fullName evidence="2">Uncharacterized protein</fullName>
    </submittedName>
</protein>
<proteinExistence type="predicted"/>
<feature type="region of interest" description="Disordered" evidence="1">
    <location>
        <begin position="50"/>
        <end position="77"/>
    </location>
</feature>
<evidence type="ECO:0000313" key="3">
    <source>
        <dbReference type="Proteomes" id="UP000008414"/>
    </source>
</evidence>
<reference evidence="2 3" key="1">
    <citation type="journal article" date="2012" name="J. Virol.">
        <title>Complete Genome Sequences of 138 Mycobacteriophages.</title>
        <authorList>
            <consortium name="the Science Education Alliance Phage Hunters Advancing Genomics and Evolutionary Science Program"/>
            <consortium name="the KwaZulu-Natal Research Institute for Tuberculosis and HIV Mycobacterial Genetics Course Students"/>
            <consortium name="the Phage Hunters Integrating Research and Education Program"/>
            <person name="Hatfull G.F."/>
        </authorList>
    </citation>
    <scope>NUCLEOTIDE SEQUENCE [LARGE SCALE GENOMIC DNA]</scope>
    <source>
        <strain evidence="2">LittleE</strain>
    </source>
</reference>
<sequence length="129" mass="14152">MTVWIRIPRARPGLEPGCMPFALPLQFEDPALPHRAVPCLARPCQAPPRLATSAPGGGLEPPYIQIPDTSTEVDPASPRLAEPCLAEPCLAPPRQHHRSAVRWRAQPTALNFLLNRTPWPQPPPQEVNA</sequence>
<dbReference type="EMBL" id="JF937101">
    <property type="protein sequence ID" value="AEK09607.1"/>
    <property type="molecule type" value="Genomic_DNA"/>
</dbReference>
<dbReference type="GeneID" id="40233692"/>
<evidence type="ECO:0000256" key="1">
    <source>
        <dbReference type="SAM" id="MobiDB-lite"/>
    </source>
</evidence>
<accession>G1D3S0</accession>
<gene>
    <name evidence="2" type="primary">35</name>
    <name evidence="2" type="ORF">LITTLEE_35</name>
</gene>
<name>G1D3S0_9CAUD</name>
<evidence type="ECO:0000313" key="2">
    <source>
        <dbReference type="EMBL" id="AEK09607.1"/>
    </source>
</evidence>
<keyword evidence="3" id="KW-1185">Reference proteome</keyword>
<dbReference type="Proteomes" id="UP000008414">
    <property type="component" value="Segment"/>
</dbReference>
<dbReference type="RefSeq" id="YP_009636946.1">
    <property type="nucleotide sequence ID" value="NC_042322.1"/>
</dbReference>
<organism evidence="2 3">
    <name type="scientific">Mycobacterium phage LittleE</name>
    <dbReference type="NCBI Taxonomy" id="2922212"/>
    <lineage>
        <taxon>Viruses</taxon>
        <taxon>Duplodnaviria</taxon>
        <taxon>Heunggongvirae</taxon>
        <taxon>Uroviricota</taxon>
        <taxon>Caudoviricetes</taxon>
        <taxon>Omegavirus</taxon>
        <taxon>Omegavirus littlee</taxon>
    </lineage>
</organism>